<comment type="caution">
    <text evidence="2">The sequence shown here is derived from an EMBL/GenBank/DDBJ whole genome shotgun (WGS) entry which is preliminary data.</text>
</comment>
<gene>
    <name evidence="2" type="ORF">LCGC14_1761880</name>
</gene>
<accession>A0A0F9HN59</accession>
<proteinExistence type="predicted"/>
<dbReference type="EMBL" id="LAZR01016402">
    <property type="protein sequence ID" value="KKM04677.1"/>
    <property type="molecule type" value="Genomic_DNA"/>
</dbReference>
<dbReference type="AlphaFoldDB" id="A0A0F9HN59"/>
<feature type="compositionally biased region" description="Polar residues" evidence="1">
    <location>
        <begin position="39"/>
        <end position="52"/>
    </location>
</feature>
<reference evidence="2" key="1">
    <citation type="journal article" date="2015" name="Nature">
        <title>Complex archaea that bridge the gap between prokaryotes and eukaryotes.</title>
        <authorList>
            <person name="Spang A."/>
            <person name="Saw J.H."/>
            <person name="Jorgensen S.L."/>
            <person name="Zaremba-Niedzwiedzka K."/>
            <person name="Martijn J."/>
            <person name="Lind A.E."/>
            <person name="van Eijk R."/>
            <person name="Schleper C."/>
            <person name="Guy L."/>
            <person name="Ettema T.J."/>
        </authorList>
    </citation>
    <scope>NUCLEOTIDE SEQUENCE</scope>
</reference>
<name>A0A0F9HN59_9ZZZZ</name>
<protein>
    <submittedName>
        <fullName evidence="2">Uncharacterized protein</fullName>
    </submittedName>
</protein>
<organism evidence="2">
    <name type="scientific">marine sediment metagenome</name>
    <dbReference type="NCBI Taxonomy" id="412755"/>
    <lineage>
        <taxon>unclassified sequences</taxon>
        <taxon>metagenomes</taxon>
        <taxon>ecological metagenomes</taxon>
    </lineage>
</organism>
<feature type="region of interest" description="Disordered" evidence="1">
    <location>
        <begin position="34"/>
        <end position="56"/>
    </location>
</feature>
<evidence type="ECO:0000256" key="1">
    <source>
        <dbReference type="SAM" id="MobiDB-lite"/>
    </source>
</evidence>
<sequence length="78" mass="9309">MNPQVDNCKNCKFLGIEVSYWTGFDSYFPSKHWKKPENEGSTEIRQSTCQRKSPNHKEFPKVAQDYWCGEHELKRVER</sequence>
<evidence type="ECO:0000313" key="2">
    <source>
        <dbReference type="EMBL" id="KKM04677.1"/>
    </source>
</evidence>